<gene>
    <name evidence="1" type="ORF">SELMODRAFT_418618</name>
</gene>
<reference evidence="1 2" key="1">
    <citation type="journal article" date="2011" name="Science">
        <title>The Selaginella genome identifies genetic changes associated with the evolution of vascular plants.</title>
        <authorList>
            <person name="Banks J.A."/>
            <person name="Nishiyama T."/>
            <person name="Hasebe M."/>
            <person name="Bowman J.L."/>
            <person name="Gribskov M."/>
            <person name="dePamphilis C."/>
            <person name="Albert V.A."/>
            <person name="Aono N."/>
            <person name="Aoyama T."/>
            <person name="Ambrose B.A."/>
            <person name="Ashton N.W."/>
            <person name="Axtell M.J."/>
            <person name="Barker E."/>
            <person name="Barker M.S."/>
            <person name="Bennetzen J.L."/>
            <person name="Bonawitz N.D."/>
            <person name="Chapple C."/>
            <person name="Cheng C."/>
            <person name="Correa L.G."/>
            <person name="Dacre M."/>
            <person name="DeBarry J."/>
            <person name="Dreyer I."/>
            <person name="Elias M."/>
            <person name="Engstrom E.M."/>
            <person name="Estelle M."/>
            <person name="Feng L."/>
            <person name="Finet C."/>
            <person name="Floyd S.K."/>
            <person name="Frommer W.B."/>
            <person name="Fujita T."/>
            <person name="Gramzow L."/>
            <person name="Gutensohn M."/>
            <person name="Harholt J."/>
            <person name="Hattori M."/>
            <person name="Heyl A."/>
            <person name="Hirai T."/>
            <person name="Hiwatashi Y."/>
            <person name="Ishikawa M."/>
            <person name="Iwata M."/>
            <person name="Karol K.G."/>
            <person name="Koehler B."/>
            <person name="Kolukisaoglu U."/>
            <person name="Kubo M."/>
            <person name="Kurata T."/>
            <person name="Lalonde S."/>
            <person name="Li K."/>
            <person name="Li Y."/>
            <person name="Litt A."/>
            <person name="Lyons E."/>
            <person name="Manning G."/>
            <person name="Maruyama T."/>
            <person name="Michael T.P."/>
            <person name="Mikami K."/>
            <person name="Miyazaki S."/>
            <person name="Morinaga S."/>
            <person name="Murata T."/>
            <person name="Mueller-Roeber B."/>
            <person name="Nelson D.R."/>
            <person name="Obara M."/>
            <person name="Oguri Y."/>
            <person name="Olmstead R.G."/>
            <person name="Onodera N."/>
            <person name="Petersen B.L."/>
            <person name="Pils B."/>
            <person name="Prigge M."/>
            <person name="Rensing S.A."/>
            <person name="Riano-Pachon D.M."/>
            <person name="Roberts A.W."/>
            <person name="Sato Y."/>
            <person name="Scheller H.V."/>
            <person name="Schulz B."/>
            <person name="Schulz C."/>
            <person name="Shakirov E.V."/>
            <person name="Shibagaki N."/>
            <person name="Shinohara N."/>
            <person name="Shippen D.E."/>
            <person name="Soerensen I."/>
            <person name="Sotooka R."/>
            <person name="Sugimoto N."/>
            <person name="Sugita M."/>
            <person name="Sumikawa N."/>
            <person name="Tanurdzic M."/>
            <person name="Theissen G."/>
            <person name="Ulvskov P."/>
            <person name="Wakazuki S."/>
            <person name="Weng J.K."/>
            <person name="Willats W.W."/>
            <person name="Wipf D."/>
            <person name="Wolf P.G."/>
            <person name="Yang L."/>
            <person name="Zimmer A.D."/>
            <person name="Zhu Q."/>
            <person name="Mitros T."/>
            <person name="Hellsten U."/>
            <person name="Loque D."/>
            <person name="Otillar R."/>
            <person name="Salamov A."/>
            <person name="Schmutz J."/>
            <person name="Shapiro H."/>
            <person name="Lindquist E."/>
            <person name="Lucas S."/>
            <person name="Rokhsar D."/>
            <person name="Grigoriev I.V."/>
        </authorList>
    </citation>
    <scope>NUCLEOTIDE SEQUENCE [LARGE SCALE GENOMIC DNA]</scope>
</reference>
<name>D8S6L6_SELML</name>
<dbReference type="InParanoid" id="D8S6L6"/>
<dbReference type="KEGG" id="smo:SELMODRAFT_418618"/>
<dbReference type="Proteomes" id="UP000001514">
    <property type="component" value="Unassembled WGS sequence"/>
</dbReference>
<organism evidence="2">
    <name type="scientific">Selaginella moellendorffii</name>
    <name type="common">Spikemoss</name>
    <dbReference type="NCBI Taxonomy" id="88036"/>
    <lineage>
        <taxon>Eukaryota</taxon>
        <taxon>Viridiplantae</taxon>
        <taxon>Streptophyta</taxon>
        <taxon>Embryophyta</taxon>
        <taxon>Tracheophyta</taxon>
        <taxon>Lycopodiopsida</taxon>
        <taxon>Selaginellales</taxon>
        <taxon>Selaginellaceae</taxon>
        <taxon>Selaginella</taxon>
    </lineage>
</organism>
<dbReference type="AlphaFoldDB" id="D8S6L6"/>
<dbReference type="EMBL" id="GL377604">
    <property type="protein sequence ID" value="EFJ19967.1"/>
    <property type="molecule type" value="Genomic_DNA"/>
</dbReference>
<evidence type="ECO:0000313" key="1">
    <source>
        <dbReference type="EMBL" id="EFJ19967.1"/>
    </source>
</evidence>
<dbReference type="InterPro" id="IPR027443">
    <property type="entry name" value="IPNS-like_sf"/>
</dbReference>
<accession>D8S6L6</accession>
<evidence type="ECO:0000313" key="2">
    <source>
        <dbReference type="Proteomes" id="UP000001514"/>
    </source>
</evidence>
<keyword evidence="2" id="KW-1185">Reference proteome</keyword>
<proteinExistence type="predicted"/>
<protein>
    <submittedName>
        <fullName evidence="1">Uncharacterized protein</fullName>
    </submittedName>
</protein>
<dbReference type="Gramene" id="EFJ19967">
    <property type="protein sequence ID" value="EFJ19967"/>
    <property type="gene ID" value="SELMODRAFT_418618"/>
</dbReference>
<sequence>MSCLFDGFLTLIKKILGFLSEGISLPIDYFEKCFGVPNESILMNYYPSCPEPEKDGIPSLQVLQNNTSLVVKPILGAITINISDLLEEVLECHPLWKVKALHPRMSITSNYICLFDSAIAPALELIDKEHPQLYKPVKCRDYVQEVVKRVQLKRLTCLSTTTPS</sequence>
<dbReference type="HOGENOM" id="CLU_010119_8_2_1"/>
<dbReference type="SUPFAM" id="SSF51197">
    <property type="entry name" value="Clavaminate synthase-like"/>
    <property type="match status" value="1"/>
</dbReference>
<dbReference type="Gene3D" id="2.60.120.330">
    <property type="entry name" value="B-lactam Antibiotic, Isopenicillin N Synthase, Chain"/>
    <property type="match status" value="1"/>
</dbReference>